<feature type="transmembrane region" description="Helical" evidence="1">
    <location>
        <begin position="7"/>
        <end position="28"/>
    </location>
</feature>
<evidence type="ECO:0000256" key="1">
    <source>
        <dbReference type="SAM" id="Phobius"/>
    </source>
</evidence>
<dbReference type="OrthoDB" id="9831263at2"/>
<name>A0A4R7KL03_9CLOT</name>
<feature type="transmembrane region" description="Helical" evidence="1">
    <location>
        <begin position="253"/>
        <end position="272"/>
    </location>
</feature>
<dbReference type="EMBL" id="SOAZ01000012">
    <property type="protein sequence ID" value="TDT57222.1"/>
    <property type="molecule type" value="Genomic_DNA"/>
</dbReference>
<dbReference type="RefSeq" id="WP_133628276.1">
    <property type="nucleotide sequence ID" value="NZ_SOAZ01000012.1"/>
</dbReference>
<evidence type="ECO:0000313" key="3">
    <source>
        <dbReference type="Proteomes" id="UP000295325"/>
    </source>
</evidence>
<keyword evidence="1" id="KW-0812">Transmembrane</keyword>
<organism evidence="2 3">
    <name type="scientific">Fonticella tunisiensis</name>
    <dbReference type="NCBI Taxonomy" id="1096341"/>
    <lineage>
        <taxon>Bacteria</taxon>
        <taxon>Bacillati</taxon>
        <taxon>Bacillota</taxon>
        <taxon>Clostridia</taxon>
        <taxon>Eubacteriales</taxon>
        <taxon>Clostridiaceae</taxon>
        <taxon>Fonticella</taxon>
    </lineage>
</organism>
<accession>A0A4R7KL03</accession>
<dbReference type="Proteomes" id="UP000295325">
    <property type="component" value="Unassembled WGS sequence"/>
</dbReference>
<keyword evidence="1" id="KW-0472">Membrane</keyword>
<protein>
    <submittedName>
        <fullName evidence="2">Uncharacterized protein</fullName>
    </submittedName>
</protein>
<reference evidence="2 3" key="1">
    <citation type="submission" date="2019-03" db="EMBL/GenBank/DDBJ databases">
        <title>Genomic Encyclopedia of Type Strains, Phase IV (KMG-IV): sequencing the most valuable type-strain genomes for metagenomic binning, comparative biology and taxonomic classification.</title>
        <authorList>
            <person name="Goeker M."/>
        </authorList>
    </citation>
    <scope>NUCLEOTIDE SEQUENCE [LARGE SCALE GENOMIC DNA]</scope>
    <source>
        <strain evidence="2 3">DSM 24455</strain>
    </source>
</reference>
<evidence type="ECO:0000313" key="2">
    <source>
        <dbReference type="EMBL" id="TDT57222.1"/>
    </source>
</evidence>
<proteinExistence type="predicted"/>
<gene>
    <name evidence="2" type="ORF">EDD71_1121</name>
</gene>
<feature type="transmembrane region" description="Helical" evidence="1">
    <location>
        <begin position="66"/>
        <end position="88"/>
    </location>
</feature>
<dbReference type="AlphaFoldDB" id="A0A4R7KL03"/>
<feature type="transmembrane region" description="Helical" evidence="1">
    <location>
        <begin position="191"/>
        <end position="207"/>
    </location>
</feature>
<feature type="transmembrane region" description="Helical" evidence="1">
    <location>
        <begin position="219"/>
        <end position="241"/>
    </location>
</feature>
<feature type="transmembrane region" description="Helical" evidence="1">
    <location>
        <begin position="94"/>
        <end position="116"/>
    </location>
</feature>
<feature type="transmembrane region" description="Helical" evidence="1">
    <location>
        <begin position="34"/>
        <end position="54"/>
    </location>
</feature>
<sequence length="291" mass="34000">MKKWNLYIATLLILNVNSLIFGMLSSYFGRIIDLWSLSHYFTYSILLLLCSKIIRTTDFKSRFVKGVFVSSVIISLLTLIAGWYLSTLNIKSTIFIYVFISQLTLGLLTFFMTLYCKRYSSFNADKDENPKISIRDGIKYGSRVIIGQRSNESHIENIIKCSILASIVFILIIILYIIIPPILKQSDNRNSIILFSIPIIFGLILINDYKNKLYYKKNIYLKLTILETILILTGISFLFFFQGFVYHKTHFTNFYVLIIPIAMLYSILNTNYKISKEYHRIINDKKRKELQ</sequence>
<keyword evidence="3" id="KW-1185">Reference proteome</keyword>
<comment type="caution">
    <text evidence="2">The sequence shown here is derived from an EMBL/GenBank/DDBJ whole genome shotgun (WGS) entry which is preliminary data.</text>
</comment>
<feature type="transmembrane region" description="Helical" evidence="1">
    <location>
        <begin position="158"/>
        <end position="179"/>
    </location>
</feature>
<keyword evidence="1" id="KW-1133">Transmembrane helix</keyword>